<evidence type="ECO:0000259" key="4">
    <source>
        <dbReference type="PROSITE" id="PS50995"/>
    </source>
</evidence>
<evidence type="ECO:0000256" key="3">
    <source>
        <dbReference type="ARBA" id="ARBA00023163"/>
    </source>
</evidence>
<reference evidence="6" key="1">
    <citation type="journal article" date="2019" name="Int. J. Syst. Evol. Microbiol.">
        <title>The Global Catalogue of Microorganisms (GCM) 10K type strain sequencing project: providing services to taxonomists for standard genome sequencing and annotation.</title>
        <authorList>
            <consortium name="The Broad Institute Genomics Platform"/>
            <consortium name="The Broad Institute Genome Sequencing Center for Infectious Disease"/>
            <person name="Wu L."/>
            <person name="Ma J."/>
        </authorList>
    </citation>
    <scope>NUCLEOTIDE SEQUENCE [LARGE SCALE GENOMIC DNA]</scope>
    <source>
        <strain evidence="6">CGMCC 1.16305</strain>
    </source>
</reference>
<sequence length="139" mass="16255">MEERKEIIHQFEENFHLLIKKFKKDIGEIFGKEMTIHEFLFLKQLSDGKPQTGSALSKKMKVSASYITSLVDILIKKGYINRNRSFKDRRIVELTITESGAEVLNKIDNKKIEYMSRKLAVISDLELEILNLLLNKIKR</sequence>
<dbReference type="InterPro" id="IPR036388">
    <property type="entry name" value="WH-like_DNA-bd_sf"/>
</dbReference>
<keyword evidence="2" id="KW-0238">DNA-binding</keyword>
<dbReference type="Proteomes" id="UP001596505">
    <property type="component" value="Unassembled WGS sequence"/>
</dbReference>
<accession>A0ABW2Q6R0</accession>
<dbReference type="InterPro" id="IPR000835">
    <property type="entry name" value="HTH_MarR-typ"/>
</dbReference>
<dbReference type="EMBL" id="JBHTCO010000043">
    <property type="protein sequence ID" value="MFC7395176.1"/>
    <property type="molecule type" value="Genomic_DNA"/>
</dbReference>
<keyword evidence="1" id="KW-0805">Transcription regulation</keyword>
<comment type="caution">
    <text evidence="5">The sequence shown here is derived from an EMBL/GenBank/DDBJ whole genome shotgun (WGS) entry which is preliminary data.</text>
</comment>
<dbReference type="PROSITE" id="PS50995">
    <property type="entry name" value="HTH_MARR_2"/>
    <property type="match status" value="1"/>
</dbReference>
<protein>
    <submittedName>
        <fullName evidence="5">MarR family winged helix-turn-helix transcriptional regulator</fullName>
    </submittedName>
</protein>
<evidence type="ECO:0000256" key="2">
    <source>
        <dbReference type="ARBA" id="ARBA00023125"/>
    </source>
</evidence>
<dbReference type="PANTHER" id="PTHR42756">
    <property type="entry name" value="TRANSCRIPTIONAL REGULATOR, MARR"/>
    <property type="match status" value="1"/>
</dbReference>
<dbReference type="SMART" id="SM00347">
    <property type="entry name" value="HTH_MARR"/>
    <property type="match status" value="1"/>
</dbReference>
<feature type="domain" description="HTH marR-type" evidence="4">
    <location>
        <begin position="1"/>
        <end position="139"/>
    </location>
</feature>
<evidence type="ECO:0000313" key="5">
    <source>
        <dbReference type="EMBL" id="MFC7395176.1"/>
    </source>
</evidence>
<dbReference type="PRINTS" id="PR00598">
    <property type="entry name" value="HTHMARR"/>
</dbReference>
<dbReference type="RefSeq" id="WP_380969439.1">
    <property type="nucleotide sequence ID" value="NZ_JBHTCO010000043.1"/>
</dbReference>
<keyword evidence="3" id="KW-0804">Transcription</keyword>
<dbReference type="SUPFAM" id="SSF46785">
    <property type="entry name" value="Winged helix' DNA-binding domain"/>
    <property type="match status" value="1"/>
</dbReference>
<dbReference type="Pfam" id="PF01047">
    <property type="entry name" value="MarR"/>
    <property type="match status" value="1"/>
</dbReference>
<dbReference type="Gene3D" id="1.10.10.10">
    <property type="entry name" value="Winged helix-like DNA-binding domain superfamily/Winged helix DNA-binding domain"/>
    <property type="match status" value="1"/>
</dbReference>
<dbReference type="InterPro" id="IPR036390">
    <property type="entry name" value="WH_DNA-bd_sf"/>
</dbReference>
<evidence type="ECO:0000313" key="6">
    <source>
        <dbReference type="Proteomes" id="UP001596505"/>
    </source>
</evidence>
<evidence type="ECO:0000256" key="1">
    <source>
        <dbReference type="ARBA" id="ARBA00023015"/>
    </source>
</evidence>
<keyword evidence="6" id="KW-1185">Reference proteome</keyword>
<organism evidence="5 6">
    <name type="scientific">Scopulibacillus cellulosilyticus</name>
    <dbReference type="NCBI Taxonomy" id="2665665"/>
    <lineage>
        <taxon>Bacteria</taxon>
        <taxon>Bacillati</taxon>
        <taxon>Bacillota</taxon>
        <taxon>Bacilli</taxon>
        <taxon>Bacillales</taxon>
        <taxon>Sporolactobacillaceae</taxon>
        <taxon>Scopulibacillus</taxon>
    </lineage>
</organism>
<gene>
    <name evidence="5" type="ORF">ACFQRG_19900</name>
</gene>
<name>A0ABW2Q6R0_9BACL</name>
<proteinExistence type="predicted"/>
<dbReference type="PANTHER" id="PTHR42756:SF1">
    <property type="entry name" value="TRANSCRIPTIONAL REPRESSOR OF EMRAB OPERON"/>
    <property type="match status" value="1"/>
</dbReference>